<evidence type="ECO:0000313" key="3">
    <source>
        <dbReference type="Proteomes" id="UP000650467"/>
    </source>
</evidence>
<dbReference type="Proteomes" id="UP000650467">
    <property type="component" value="Unassembled WGS sequence"/>
</dbReference>
<dbReference type="OrthoDB" id="547654at2759"/>
<evidence type="ECO:0000256" key="1">
    <source>
        <dbReference type="SAM" id="MobiDB-lite"/>
    </source>
</evidence>
<dbReference type="GO" id="GO:0030149">
    <property type="term" value="P:sphingolipid catabolic process"/>
    <property type="evidence" value="ECO:0007669"/>
    <property type="project" value="TreeGrafter"/>
</dbReference>
<feature type="compositionally biased region" description="Acidic residues" evidence="1">
    <location>
        <begin position="277"/>
        <end position="290"/>
    </location>
</feature>
<proteinExistence type="predicted"/>
<sequence length="979" mass="102922">MSRQSHFCAKAGHVTLSYASPIDGHSDSSAEPATKRRRRLDSMGWAPVEGHSPGGCECAACSRPKSQLESLPAELLDRIAHDLGANDVACTLRLLSRTLAAHFRSHTAVGLSLPVPHHAFVRRFGRWSDVRSLSLSQRRKLLALTAASGSVANLRVVAGGPGVTQALGTAGCALTAEVFTAAAAAGQQRMCRELYDLGCPWDSSTVEAAARHGGARLVRALVLSGCRWDYARGLCAAAAGGDWEVVMALIRLHELGHSWSVSEWDDEGSKSAWASTEGEDDESDDEESDDGSGNYSDAEDTGAALPRSWQDSTTANADAVVGAGTVGAKATGADAAAELVTTADAAARAAAAAVDMAALRRRLAVTGLDAVNGWDLLSAAAYGLALQPLAELAVRLGAVRQPPPLVCLSNAVAAALLSPTPDWRAKAEWLEMHCADASEAAASAARSEVTGRPAKGALDWHSASAAARMGRLDAEEKLWLLVPLSLEELMERMSWARRRGYRVGLPPADLLPLADAAAMRAALSWLLQDQETFSARELRCKYFASDLVNAAAAGGHVGVLEALALEQQRALEAAGAAAEGGPSSSGQPGQRVREAAEGGAVQPAAPPAWAPQAALAAARQGQLPLIRWLVATWGPGETLDRGMWCAAASGPAARSVVQFLRESSCPGRLEPHDVATALKGGGGDGEAVLEWLQQQGWALGAGAMEAAAEAGDLRALCKLRKIGCELRTSLWEPAVEQGWVEVVEWLWQQGCALPEEEQYSKRSAAPARRTPKALLETAIEKGDVGMLKVLATLLETSCAAVRAATVGMAQLAYTLRSAVFESPCRSLPLIRLVLQQTRTPGEGGAYPILDGWRGVDTYENEGFAAGSRSSSTAVTAAAFDGWVRKVKGGFRQTEELSKAVEGILKCARSLAVGGLGRGGDRNPRVDESLQTSFELLSGALDSCLERLSDQVGQVMEWAPEEGAEEEDEGEAEVEDGEGA</sequence>
<accession>A0A836AZY6</accession>
<feature type="region of interest" description="Disordered" evidence="1">
    <location>
        <begin position="957"/>
        <end position="979"/>
    </location>
</feature>
<dbReference type="PANTHER" id="PTHR12393:SF6">
    <property type="entry name" value="SPHINGOMYELIN PHOSPHODIESTERASE 2"/>
    <property type="match status" value="1"/>
</dbReference>
<dbReference type="PANTHER" id="PTHR12393">
    <property type="entry name" value="SPHINGOMYELIN PHOSPHODIESTERASE RELATED"/>
    <property type="match status" value="1"/>
</dbReference>
<feature type="compositionally biased region" description="Low complexity" evidence="1">
    <location>
        <begin position="574"/>
        <end position="590"/>
    </location>
</feature>
<feature type="compositionally biased region" description="Acidic residues" evidence="1">
    <location>
        <begin position="958"/>
        <end position="979"/>
    </location>
</feature>
<organism evidence="2 3">
    <name type="scientific">Chlamydomonas incerta</name>
    <dbReference type="NCBI Taxonomy" id="51695"/>
    <lineage>
        <taxon>Eukaryota</taxon>
        <taxon>Viridiplantae</taxon>
        <taxon>Chlorophyta</taxon>
        <taxon>core chlorophytes</taxon>
        <taxon>Chlorophyceae</taxon>
        <taxon>CS clade</taxon>
        <taxon>Chlamydomonadales</taxon>
        <taxon>Chlamydomonadaceae</taxon>
        <taxon>Chlamydomonas</taxon>
    </lineage>
</organism>
<dbReference type="AlphaFoldDB" id="A0A836AZY6"/>
<evidence type="ECO:0000313" key="2">
    <source>
        <dbReference type="EMBL" id="KAG2443660.1"/>
    </source>
</evidence>
<keyword evidence="3" id="KW-1185">Reference proteome</keyword>
<feature type="region of interest" description="Disordered" evidence="1">
    <location>
        <begin position="266"/>
        <end position="305"/>
    </location>
</feature>
<dbReference type="GO" id="GO:0004620">
    <property type="term" value="F:phospholipase activity"/>
    <property type="evidence" value="ECO:0007669"/>
    <property type="project" value="TreeGrafter"/>
</dbReference>
<dbReference type="EMBL" id="JAEHOC010000003">
    <property type="protein sequence ID" value="KAG2443660.1"/>
    <property type="molecule type" value="Genomic_DNA"/>
</dbReference>
<dbReference type="GO" id="GO:0071944">
    <property type="term" value="C:cell periphery"/>
    <property type="evidence" value="ECO:0007669"/>
    <property type="project" value="TreeGrafter"/>
</dbReference>
<reference evidence="2" key="1">
    <citation type="journal article" date="2020" name="bioRxiv">
        <title>Comparative genomics of Chlamydomonas.</title>
        <authorList>
            <person name="Craig R.J."/>
            <person name="Hasan A.R."/>
            <person name="Ness R.W."/>
            <person name="Keightley P.D."/>
        </authorList>
    </citation>
    <scope>NUCLEOTIDE SEQUENCE</scope>
    <source>
        <strain evidence="2">SAG 7.73</strain>
    </source>
</reference>
<protein>
    <recommendedName>
        <fullName evidence="4">F-box domain-containing protein</fullName>
    </recommendedName>
</protein>
<name>A0A836AZY6_CHLIN</name>
<dbReference type="GO" id="GO:0016020">
    <property type="term" value="C:membrane"/>
    <property type="evidence" value="ECO:0007669"/>
    <property type="project" value="TreeGrafter"/>
</dbReference>
<comment type="caution">
    <text evidence="2">The sequence shown here is derived from an EMBL/GenBank/DDBJ whole genome shotgun (WGS) entry which is preliminary data.</text>
</comment>
<dbReference type="GO" id="GO:0005783">
    <property type="term" value="C:endoplasmic reticulum"/>
    <property type="evidence" value="ECO:0007669"/>
    <property type="project" value="TreeGrafter"/>
</dbReference>
<evidence type="ECO:0008006" key="4">
    <source>
        <dbReference type="Google" id="ProtNLM"/>
    </source>
</evidence>
<dbReference type="GO" id="GO:0046513">
    <property type="term" value="P:ceramide biosynthetic process"/>
    <property type="evidence" value="ECO:0007669"/>
    <property type="project" value="TreeGrafter"/>
</dbReference>
<feature type="region of interest" description="Disordered" evidence="1">
    <location>
        <begin position="574"/>
        <end position="605"/>
    </location>
</feature>
<gene>
    <name evidence="2" type="ORF">HXX76_002009</name>
</gene>